<dbReference type="PANTHER" id="PTHR24228:SF74">
    <property type="entry name" value="G-PROTEIN COUPLED RECEPTORS FAMILY 1 PROFILE DOMAIN-CONTAINING PROTEIN"/>
    <property type="match status" value="1"/>
</dbReference>
<evidence type="ECO:0000256" key="4">
    <source>
        <dbReference type="ARBA" id="ARBA00022692"/>
    </source>
</evidence>
<evidence type="ECO:0000256" key="2">
    <source>
        <dbReference type="ARBA" id="ARBA00010663"/>
    </source>
</evidence>
<evidence type="ECO:0000256" key="3">
    <source>
        <dbReference type="ARBA" id="ARBA00022475"/>
    </source>
</evidence>
<feature type="transmembrane region" description="Helical" evidence="10">
    <location>
        <begin position="187"/>
        <end position="209"/>
    </location>
</feature>
<keyword evidence="4 10" id="KW-0812">Transmembrane</keyword>
<feature type="transmembrane region" description="Helical" evidence="10">
    <location>
        <begin position="101"/>
        <end position="120"/>
    </location>
</feature>
<dbReference type="Proteomes" id="UP001321473">
    <property type="component" value="Unassembled WGS sequence"/>
</dbReference>
<keyword evidence="3" id="KW-1003">Cell membrane</keyword>
<keyword evidence="9" id="KW-0807">Transducer</keyword>
<evidence type="ECO:0000256" key="6">
    <source>
        <dbReference type="ARBA" id="ARBA00023040"/>
    </source>
</evidence>
<gene>
    <name evidence="12" type="ORF">V5799_003481</name>
</gene>
<evidence type="ECO:0000256" key="1">
    <source>
        <dbReference type="ARBA" id="ARBA00004651"/>
    </source>
</evidence>
<dbReference type="InterPro" id="IPR000276">
    <property type="entry name" value="GPCR_Rhodpsn"/>
</dbReference>
<evidence type="ECO:0000256" key="10">
    <source>
        <dbReference type="SAM" id="Phobius"/>
    </source>
</evidence>
<evidence type="ECO:0000259" key="11">
    <source>
        <dbReference type="PROSITE" id="PS50262"/>
    </source>
</evidence>
<keyword evidence="5 10" id="KW-1133">Transmembrane helix</keyword>
<organism evidence="12 13">
    <name type="scientific">Amblyomma americanum</name>
    <name type="common">Lone star tick</name>
    <dbReference type="NCBI Taxonomy" id="6943"/>
    <lineage>
        <taxon>Eukaryota</taxon>
        <taxon>Metazoa</taxon>
        <taxon>Ecdysozoa</taxon>
        <taxon>Arthropoda</taxon>
        <taxon>Chelicerata</taxon>
        <taxon>Arachnida</taxon>
        <taxon>Acari</taxon>
        <taxon>Parasitiformes</taxon>
        <taxon>Ixodida</taxon>
        <taxon>Ixodoidea</taxon>
        <taxon>Ixodidae</taxon>
        <taxon>Amblyomminae</taxon>
        <taxon>Amblyomma</taxon>
    </lineage>
</organism>
<dbReference type="EMBL" id="JARKHS020033620">
    <property type="protein sequence ID" value="KAK8758888.1"/>
    <property type="molecule type" value="Genomic_DNA"/>
</dbReference>
<keyword evidence="7 10" id="KW-0472">Membrane</keyword>
<evidence type="ECO:0000256" key="9">
    <source>
        <dbReference type="ARBA" id="ARBA00023224"/>
    </source>
</evidence>
<comment type="caution">
    <text evidence="12">The sequence shown here is derived from an EMBL/GenBank/DDBJ whole genome shotgun (WGS) entry which is preliminary data.</text>
</comment>
<evidence type="ECO:0000313" key="12">
    <source>
        <dbReference type="EMBL" id="KAK8758888.1"/>
    </source>
</evidence>
<keyword evidence="13" id="KW-1185">Reference proteome</keyword>
<dbReference type="Pfam" id="PF00001">
    <property type="entry name" value="7tm_1"/>
    <property type="match status" value="1"/>
</dbReference>
<name>A0AAQ4D8U8_AMBAM</name>
<feature type="transmembrane region" description="Helical" evidence="10">
    <location>
        <begin position="30"/>
        <end position="51"/>
    </location>
</feature>
<dbReference type="GO" id="GO:0004930">
    <property type="term" value="F:G protein-coupled receptor activity"/>
    <property type="evidence" value="ECO:0007669"/>
    <property type="project" value="UniProtKB-KW"/>
</dbReference>
<evidence type="ECO:0000256" key="7">
    <source>
        <dbReference type="ARBA" id="ARBA00023136"/>
    </source>
</evidence>
<evidence type="ECO:0000256" key="5">
    <source>
        <dbReference type="ARBA" id="ARBA00022989"/>
    </source>
</evidence>
<comment type="similarity">
    <text evidence="2">Belongs to the G-protein coupled receptor 1 family.</text>
</comment>
<evidence type="ECO:0000256" key="8">
    <source>
        <dbReference type="ARBA" id="ARBA00023170"/>
    </source>
</evidence>
<feature type="transmembrane region" description="Helical" evidence="10">
    <location>
        <begin position="63"/>
        <end position="81"/>
    </location>
</feature>
<dbReference type="AlphaFoldDB" id="A0AAQ4D8U8"/>
<accession>A0AAQ4D8U8</accession>
<dbReference type="InterPro" id="IPR017452">
    <property type="entry name" value="GPCR_Rhodpsn_7TM"/>
</dbReference>
<evidence type="ECO:0000313" key="13">
    <source>
        <dbReference type="Proteomes" id="UP001321473"/>
    </source>
</evidence>
<feature type="transmembrane region" description="Helical" evidence="10">
    <location>
        <begin position="244"/>
        <end position="267"/>
    </location>
</feature>
<sequence length="277" mass="30410">MNATTTASPLAAHLDYGLCNNYWFALPFQAVVVGVTSVGAAVSVVMAVALLRSPAVADRLSPRLLGGTCVTALTLSAASLATPAIQLSGKEPGYVECVVTGSLYLSSVQTMAFYLICLNVDEYMLVLHCGSPHRKWMDHVFSVAPWLLSWAITIPHAVEYWGCFRPNNITGHCTVQGPWSTRVVNGVATVLVPVGVTAFIYALLMVYVLSERNKSCQPLTETSMPRFIQVTSSRYSSQKLERDLSSLLFVISFVCTFYVGYLPYMIIESYFLEEFML</sequence>
<dbReference type="SUPFAM" id="SSF81321">
    <property type="entry name" value="Family A G protein-coupled receptor-like"/>
    <property type="match status" value="1"/>
</dbReference>
<dbReference type="PROSITE" id="PS50262">
    <property type="entry name" value="G_PROTEIN_RECEP_F1_2"/>
    <property type="match status" value="1"/>
</dbReference>
<keyword evidence="6" id="KW-0297">G-protein coupled receptor</keyword>
<dbReference type="GO" id="GO:0005886">
    <property type="term" value="C:plasma membrane"/>
    <property type="evidence" value="ECO:0007669"/>
    <property type="project" value="UniProtKB-SubCell"/>
</dbReference>
<dbReference type="Gene3D" id="1.20.1070.10">
    <property type="entry name" value="Rhodopsin 7-helix transmembrane proteins"/>
    <property type="match status" value="1"/>
</dbReference>
<reference evidence="12 13" key="1">
    <citation type="journal article" date="2023" name="Arcadia Sci">
        <title>De novo assembly of a long-read Amblyomma americanum tick genome.</title>
        <authorList>
            <person name="Chou S."/>
            <person name="Poskanzer K.E."/>
            <person name="Rollins M."/>
            <person name="Thuy-Boun P.S."/>
        </authorList>
    </citation>
    <scope>NUCLEOTIDE SEQUENCE [LARGE SCALE GENOMIC DNA]</scope>
    <source>
        <strain evidence="12">F_SG_1</strain>
        <tissue evidence="12">Salivary glands</tissue>
    </source>
</reference>
<comment type="subcellular location">
    <subcellularLocation>
        <location evidence="1">Cell membrane</location>
        <topology evidence="1">Multi-pass membrane protein</topology>
    </subcellularLocation>
</comment>
<feature type="transmembrane region" description="Helical" evidence="10">
    <location>
        <begin position="140"/>
        <end position="158"/>
    </location>
</feature>
<dbReference type="PANTHER" id="PTHR24228">
    <property type="entry name" value="B2 BRADYKININ RECEPTOR/ANGIOTENSIN II RECEPTOR"/>
    <property type="match status" value="1"/>
</dbReference>
<keyword evidence="8" id="KW-0675">Receptor</keyword>
<protein>
    <recommendedName>
        <fullName evidence="11">G-protein coupled receptors family 1 profile domain-containing protein</fullName>
    </recommendedName>
</protein>
<feature type="domain" description="G-protein coupled receptors family 1 profile" evidence="11">
    <location>
        <begin position="42"/>
        <end position="277"/>
    </location>
</feature>
<proteinExistence type="inferred from homology"/>